<evidence type="ECO:0000256" key="6">
    <source>
        <dbReference type="ARBA" id="ARBA00022989"/>
    </source>
</evidence>
<comment type="similarity">
    <text evidence="10">Belongs to the insect chemoreceptor superfamily. Heteromeric odorant receptor channel (TC 1.A.69) family.</text>
</comment>
<dbReference type="RefSeq" id="XP_024872066.1">
    <property type="nucleotide sequence ID" value="XM_025016298.1"/>
</dbReference>
<keyword evidence="5 10" id="KW-0552">Olfaction</keyword>
<accession>A0A6J1PS33</accession>
<comment type="caution">
    <text evidence="10">Lacks conserved residue(s) required for the propagation of feature annotation.</text>
</comment>
<evidence type="ECO:0000256" key="10">
    <source>
        <dbReference type="RuleBase" id="RU351113"/>
    </source>
</evidence>
<comment type="subcellular location">
    <subcellularLocation>
        <location evidence="1 10">Cell membrane</location>
        <topology evidence="1 10">Multi-pass membrane protein</topology>
    </subcellularLocation>
</comment>
<reference evidence="12" key="1">
    <citation type="submission" date="2025-08" db="UniProtKB">
        <authorList>
            <consortium name="RefSeq"/>
        </authorList>
    </citation>
    <scope>IDENTIFICATION</scope>
    <source>
        <tissue evidence="12">Whole body</tissue>
    </source>
</reference>
<organism evidence="11 12">
    <name type="scientific">Temnothorax curvispinosus</name>
    <dbReference type="NCBI Taxonomy" id="300111"/>
    <lineage>
        <taxon>Eukaryota</taxon>
        <taxon>Metazoa</taxon>
        <taxon>Ecdysozoa</taxon>
        <taxon>Arthropoda</taxon>
        <taxon>Hexapoda</taxon>
        <taxon>Insecta</taxon>
        <taxon>Pterygota</taxon>
        <taxon>Neoptera</taxon>
        <taxon>Endopterygota</taxon>
        <taxon>Hymenoptera</taxon>
        <taxon>Apocrita</taxon>
        <taxon>Aculeata</taxon>
        <taxon>Formicoidea</taxon>
        <taxon>Formicidae</taxon>
        <taxon>Myrmicinae</taxon>
        <taxon>Temnothorax</taxon>
    </lineage>
</organism>
<keyword evidence="11" id="KW-1185">Reference proteome</keyword>
<dbReference type="GO" id="GO:0005549">
    <property type="term" value="F:odorant binding"/>
    <property type="evidence" value="ECO:0007669"/>
    <property type="project" value="InterPro"/>
</dbReference>
<evidence type="ECO:0000256" key="4">
    <source>
        <dbReference type="ARBA" id="ARBA00022692"/>
    </source>
</evidence>
<evidence type="ECO:0000256" key="5">
    <source>
        <dbReference type="ARBA" id="ARBA00022725"/>
    </source>
</evidence>
<keyword evidence="9 10" id="KW-0807">Transducer</keyword>
<evidence type="ECO:0000256" key="9">
    <source>
        <dbReference type="ARBA" id="ARBA00023224"/>
    </source>
</evidence>
<keyword evidence="7 10" id="KW-0472">Membrane</keyword>
<evidence type="ECO:0000256" key="3">
    <source>
        <dbReference type="ARBA" id="ARBA00022606"/>
    </source>
</evidence>
<dbReference type="GO" id="GO:0005886">
    <property type="term" value="C:plasma membrane"/>
    <property type="evidence" value="ECO:0007669"/>
    <property type="project" value="UniProtKB-SubCell"/>
</dbReference>
<sequence length="393" mass="45643">MHLFESRYFNFNRLLMSLIGLWPYQKPGSRRIKMILVSFFLVEGIIAQLMSFVTIEYSRDLLTKVFSFSFIILICTVEYNVLYFKSEQVKCLFEQVLYDWHALTDAEEIEIIQKYANKGRLCTISAGFLLYSGILVFFSLFFVPDILDIVAPLNEPRRHQLPIAIETFFDQEKYFLFIIINGLVITLIDLTILLTFETLYAVFIQHACGLLKLTSHRILNAFDDRLQQMSMFKSKCTICVKLSKAIKIHRRSLEFAECLCSTFSISYLILCIFGIASLSINLFELLKAIESKHTSQITYFGITVFGHLCYMFWVNYFGQNLIDNSADVFAQTYNVQWYTVSPHIQKKILFILHRSSKNILFDVGHIFTFSMDGIATLINSSLSYSMLLYSTRT</sequence>
<protein>
    <recommendedName>
        <fullName evidence="10">Odorant receptor</fullName>
    </recommendedName>
</protein>
<gene>
    <name evidence="12" type="primary">LOC112454743</name>
</gene>
<dbReference type="AlphaFoldDB" id="A0A6J1PS33"/>
<keyword evidence="6 10" id="KW-1133">Transmembrane helix</keyword>
<feature type="transmembrane region" description="Helical" evidence="10">
    <location>
        <begin position="255"/>
        <end position="277"/>
    </location>
</feature>
<evidence type="ECO:0000256" key="2">
    <source>
        <dbReference type="ARBA" id="ARBA00022475"/>
    </source>
</evidence>
<dbReference type="GO" id="GO:0007165">
    <property type="term" value="P:signal transduction"/>
    <property type="evidence" value="ECO:0007669"/>
    <property type="project" value="UniProtKB-KW"/>
</dbReference>
<dbReference type="GeneID" id="112454743"/>
<evidence type="ECO:0000256" key="8">
    <source>
        <dbReference type="ARBA" id="ARBA00023170"/>
    </source>
</evidence>
<proteinExistence type="inferred from homology"/>
<keyword evidence="2" id="KW-1003">Cell membrane</keyword>
<dbReference type="GO" id="GO:0004984">
    <property type="term" value="F:olfactory receptor activity"/>
    <property type="evidence" value="ECO:0007669"/>
    <property type="project" value="InterPro"/>
</dbReference>
<evidence type="ECO:0000313" key="12">
    <source>
        <dbReference type="RefSeq" id="XP_024872066.1"/>
    </source>
</evidence>
<dbReference type="Pfam" id="PF02949">
    <property type="entry name" value="7tm_6"/>
    <property type="match status" value="1"/>
</dbReference>
<evidence type="ECO:0000313" key="11">
    <source>
        <dbReference type="Proteomes" id="UP000504618"/>
    </source>
</evidence>
<evidence type="ECO:0000256" key="7">
    <source>
        <dbReference type="ARBA" id="ARBA00023136"/>
    </source>
</evidence>
<keyword evidence="3 10" id="KW-0716">Sensory transduction</keyword>
<keyword evidence="4 10" id="KW-0812">Transmembrane</keyword>
<feature type="transmembrane region" description="Helical" evidence="10">
    <location>
        <begin position="121"/>
        <end position="143"/>
    </location>
</feature>
<name>A0A6J1PS33_9HYME</name>
<dbReference type="PANTHER" id="PTHR21137:SF35">
    <property type="entry name" value="ODORANT RECEPTOR 19A-RELATED"/>
    <property type="match status" value="1"/>
</dbReference>
<feature type="transmembrane region" description="Helical" evidence="10">
    <location>
        <begin position="174"/>
        <end position="196"/>
    </location>
</feature>
<feature type="transmembrane region" description="Helical" evidence="10">
    <location>
        <begin position="61"/>
        <end position="82"/>
    </location>
</feature>
<feature type="transmembrane region" description="Helical" evidence="10">
    <location>
        <begin position="36"/>
        <end position="55"/>
    </location>
</feature>
<dbReference type="InterPro" id="IPR004117">
    <property type="entry name" value="7tm6_olfct_rcpt"/>
</dbReference>
<feature type="transmembrane region" description="Helical" evidence="10">
    <location>
        <begin position="297"/>
        <end position="317"/>
    </location>
</feature>
<evidence type="ECO:0000256" key="1">
    <source>
        <dbReference type="ARBA" id="ARBA00004651"/>
    </source>
</evidence>
<dbReference type="Proteomes" id="UP000504618">
    <property type="component" value="Unplaced"/>
</dbReference>
<keyword evidence="8 10" id="KW-0675">Receptor</keyword>
<dbReference type="PANTHER" id="PTHR21137">
    <property type="entry name" value="ODORANT RECEPTOR"/>
    <property type="match status" value="1"/>
</dbReference>
<dbReference type="OrthoDB" id="7547155at2759"/>